<dbReference type="RefSeq" id="WP_145064273.1">
    <property type="nucleotide sequence ID" value="NZ_CP036287.1"/>
</dbReference>
<organism evidence="1 2">
    <name type="scientific">Engelhardtia mirabilis</name>
    <dbReference type="NCBI Taxonomy" id="2528011"/>
    <lineage>
        <taxon>Bacteria</taxon>
        <taxon>Pseudomonadati</taxon>
        <taxon>Planctomycetota</taxon>
        <taxon>Planctomycetia</taxon>
        <taxon>Planctomycetia incertae sedis</taxon>
        <taxon>Engelhardtia</taxon>
    </lineage>
</organism>
<protein>
    <submittedName>
        <fullName evidence="1">Uncharacterized protein</fullName>
    </submittedName>
</protein>
<reference evidence="1 2" key="1">
    <citation type="submission" date="2019-02" db="EMBL/GenBank/DDBJ databases">
        <title>Deep-cultivation of Planctomycetes and their phenomic and genomic characterization uncovers novel biology.</title>
        <authorList>
            <person name="Wiegand S."/>
            <person name="Jogler M."/>
            <person name="Boedeker C."/>
            <person name="Pinto D."/>
            <person name="Vollmers J."/>
            <person name="Rivas-Marin E."/>
            <person name="Kohn T."/>
            <person name="Peeters S.H."/>
            <person name="Heuer A."/>
            <person name="Rast P."/>
            <person name="Oberbeckmann S."/>
            <person name="Bunk B."/>
            <person name="Jeske O."/>
            <person name="Meyerdierks A."/>
            <person name="Storesund J.E."/>
            <person name="Kallscheuer N."/>
            <person name="Luecker S."/>
            <person name="Lage O.M."/>
            <person name="Pohl T."/>
            <person name="Merkel B.J."/>
            <person name="Hornburger P."/>
            <person name="Mueller R.-W."/>
            <person name="Bruemmer F."/>
            <person name="Labrenz M."/>
            <person name="Spormann A.M."/>
            <person name="Op den Camp H."/>
            <person name="Overmann J."/>
            <person name="Amann R."/>
            <person name="Jetten M.S.M."/>
            <person name="Mascher T."/>
            <person name="Medema M.H."/>
            <person name="Devos D.P."/>
            <person name="Kaster A.-K."/>
            <person name="Ovreas L."/>
            <person name="Rohde M."/>
            <person name="Galperin M.Y."/>
            <person name="Jogler C."/>
        </authorList>
    </citation>
    <scope>NUCLEOTIDE SEQUENCE [LARGE SCALE GENOMIC DNA]</scope>
    <source>
        <strain evidence="1 2">Pla133</strain>
    </source>
</reference>
<proteinExistence type="predicted"/>
<evidence type="ECO:0000313" key="1">
    <source>
        <dbReference type="EMBL" id="QDU66432.1"/>
    </source>
</evidence>
<name>A0A518BHH4_9BACT</name>
<evidence type="ECO:0000313" key="2">
    <source>
        <dbReference type="Proteomes" id="UP000316921"/>
    </source>
</evidence>
<sequence length="444" mass="47341">MDARPNGEERGGLAPATWRWTRRLALALLVGSLGLELALRLVGTAAVDGRLAAALASFDRQLPWEVADHGDSAKDEAFAHPFLGYETVERHEQLTGQLAFLADLGPAREAWEAQHFVVLLVGGSVARFVGDPSVGGLDAMGAELRGLPALGGREPYFLSAGRQAFKQPQQLLLVGYLATLGIEPDAVVNLDGFNEVALGSSNLDYGLHPIWPSHYHAAHLGGLDVRSAPQVEATARLWNLADRARHIGRRARSAPLSWSVLARFVAAWRIERLADAAERARADFRSARAADDGWRQSEALPAPPGSELGLTQCVDVWRRGSLALAALCEGRGIAYLHVLQPALGHDGSKVPAPEEVAILAAAEAETGWAAAALAGVRAGYPRLRAAGAELAASGVAFVDATDVFAARTDAIYYDLCHFHRPGTELVGERIGAGLAELLSKRQSR</sequence>
<dbReference type="KEGG" id="pbap:Pla133_15050"/>
<accession>A0A518BHH4</accession>
<dbReference type="EMBL" id="CP036287">
    <property type="protein sequence ID" value="QDU66432.1"/>
    <property type="molecule type" value="Genomic_DNA"/>
</dbReference>
<keyword evidence="2" id="KW-1185">Reference proteome</keyword>
<gene>
    <name evidence="1" type="ORF">Pla133_15050</name>
</gene>
<dbReference type="AlphaFoldDB" id="A0A518BHH4"/>
<dbReference type="Proteomes" id="UP000316921">
    <property type="component" value="Chromosome"/>
</dbReference>